<dbReference type="InterPro" id="IPR034683">
    <property type="entry name" value="IspD/TarI"/>
</dbReference>
<keyword evidence="5" id="KW-1185">Reference proteome</keyword>
<feature type="site" description="Positions MEP for the nucleophilic attack" evidence="3">
    <location>
        <position position="206"/>
    </location>
</feature>
<dbReference type="InterPro" id="IPR029044">
    <property type="entry name" value="Nucleotide-diphossugar_trans"/>
</dbReference>
<dbReference type="OrthoDB" id="9806837at2"/>
<dbReference type="NCBIfam" id="NF001186">
    <property type="entry name" value="PRK00155.2-3"/>
    <property type="match status" value="1"/>
</dbReference>
<evidence type="ECO:0000256" key="3">
    <source>
        <dbReference type="HAMAP-Rule" id="MF_00108"/>
    </source>
</evidence>
<dbReference type="CDD" id="cd02516">
    <property type="entry name" value="CDP-ME_synthetase"/>
    <property type="match status" value="1"/>
</dbReference>
<sequence length="227" mass="25824">MKHYAIIVAGGTGNRMKSAVAKQFLLLNGMPVLMHTIQTFYKCVLNPEIILVLNIHQHGYWEELCQTYNFNIPHQVVKGGEQRFHSVKNGLKYIKGKGVVAVHDAVRPLISTDLIEKSYKQAELEGNCILGVAPTDSVRKVINPHKTEALNRNDLLLIQTPQTFDVDLLKKAYQKPYRNDFTDDASVVEHSGFEIKIIEGERENIKITFQEDLEIAAIFLKKRGFDY</sequence>
<evidence type="ECO:0000256" key="1">
    <source>
        <dbReference type="ARBA" id="ARBA00022679"/>
    </source>
</evidence>
<feature type="site" description="Positions MEP for the nucleophilic attack" evidence="3">
    <location>
        <position position="152"/>
    </location>
</feature>
<protein>
    <recommendedName>
        <fullName evidence="3">2-C-methyl-D-erythritol 4-phosphate cytidylyltransferase</fullName>
        <ecNumber evidence="3">2.7.7.60</ecNumber>
    </recommendedName>
    <alternativeName>
        <fullName evidence="3">4-diphosphocytidyl-2C-methyl-D-erythritol synthase</fullName>
    </alternativeName>
    <alternativeName>
        <fullName evidence="3">MEP cytidylyltransferase</fullName>
        <shortName evidence="3">MCT</shortName>
    </alternativeName>
</protein>
<dbReference type="FunFam" id="3.90.550.10:FF:000003">
    <property type="entry name" value="2-C-methyl-D-erythritol 4-phosphate cytidylyltransferase"/>
    <property type="match status" value="1"/>
</dbReference>
<evidence type="ECO:0000256" key="2">
    <source>
        <dbReference type="ARBA" id="ARBA00022695"/>
    </source>
</evidence>
<comment type="catalytic activity">
    <reaction evidence="3">
        <text>2-C-methyl-D-erythritol 4-phosphate + CTP + H(+) = 4-CDP-2-C-methyl-D-erythritol + diphosphate</text>
        <dbReference type="Rhea" id="RHEA:13429"/>
        <dbReference type="ChEBI" id="CHEBI:15378"/>
        <dbReference type="ChEBI" id="CHEBI:33019"/>
        <dbReference type="ChEBI" id="CHEBI:37563"/>
        <dbReference type="ChEBI" id="CHEBI:57823"/>
        <dbReference type="ChEBI" id="CHEBI:58262"/>
        <dbReference type="EC" id="2.7.7.60"/>
    </reaction>
</comment>
<comment type="caution">
    <text evidence="4">The sequence shown here is derived from an EMBL/GenBank/DDBJ whole genome shotgun (WGS) entry which is preliminary data.</text>
</comment>
<comment type="pathway">
    <text evidence="3">Isoprenoid biosynthesis; isopentenyl diphosphate biosynthesis via DXP pathway; isopentenyl diphosphate from 1-deoxy-D-xylulose 5-phosphate: step 2/6.</text>
</comment>
<keyword evidence="1 3" id="KW-0808">Transferase</keyword>
<dbReference type="AlphaFoldDB" id="A0A4U1CKR2"/>
<comment type="function">
    <text evidence="3">Catalyzes the formation of 4-diphosphocytidyl-2-C-methyl-D-erythritol from CTP and 2-C-methyl-D-erythritol 4-phosphate (MEP).</text>
</comment>
<dbReference type="UniPathway" id="UPA00056">
    <property type="reaction ID" value="UER00093"/>
</dbReference>
<evidence type="ECO:0000313" key="5">
    <source>
        <dbReference type="Proteomes" id="UP000307244"/>
    </source>
</evidence>
<dbReference type="PANTHER" id="PTHR32125">
    <property type="entry name" value="2-C-METHYL-D-ERYTHRITOL 4-PHOSPHATE CYTIDYLYLTRANSFERASE, CHLOROPLASTIC"/>
    <property type="match status" value="1"/>
</dbReference>
<dbReference type="HAMAP" id="MF_00108">
    <property type="entry name" value="IspD"/>
    <property type="match status" value="1"/>
</dbReference>
<dbReference type="InterPro" id="IPR001228">
    <property type="entry name" value="IspD"/>
</dbReference>
<accession>A0A4U1CKR2</accession>
<dbReference type="Gene3D" id="3.90.550.10">
    <property type="entry name" value="Spore Coat Polysaccharide Biosynthesis Protein SpsA, Chain A"/>
    <property type="match status" value="1"/>
</dbReference>
<dbReference type="InterPro" id="IPR050088">
    <property type="entry name" value="IspD/TarI_cytidylyltransf_bact"/>
</dbReference>
<dbReference type="SUPFAM" id="SSF53448">
    <property type="entry name" value="Nucleotide-diphospho-sugar transferases"/>
    <property type="match status" value="1"/>
</dbReference>
<dbReference type="GO" id="GO:0019288">
    <property type="term" value="P:isopentenyl diphosphate biosynthetic process, methylerythritol 4-phosphate pathway"/>
    <property type="evidence" value="ECO:0007669"/>
    <property type="project" value="UniProtKB-UniRule"/>
</dbReference>
<dbReference type="Pfam" id="PF01128">
    <property type="entry name" value="IspD"/>
    <property type="match status" value="1"/>
</dbReference>
<dbReference type="RefSeq" id="WP_136836281.1">
    <property type="nucleotide sequence ID" value="NZ_SWBQ01000003.1"/>
</dbReference>
<keyword evidence="2 3" id="KW-0548">Nucleotidyltransferase</keyword>
<dbReference type="EMBL" id="SWBQ01000003">
    <property type="protein sequence ID" value="TKC06019.1"/>
    <property type="molecule type" value="Genomic_DNA"/>
</dbReference>
<dbReference type="NCBIfam" id="TIGR00453">
    <property type="entry name" value="ispD"/>
    <property type="match status" value="1"/>
</dbReference>
<reference evidence="4 5" key="1">
    <citation type="submission" date="2019-04" db="EMBL/GenBank/DDBJ databases">
        <title>Pedobacter sp. RP-3-15 sp. nov., isolated from Arctic soil.</title>
        <authorList>
            <person name="Dahal R.H."/>
            <person name="Kim D.-U."/>
        </authorList>
    </citation>
    <scope>NUCLEOTIDE SEQUENCE [LARGE SCALE GENOMIC DNA]</scope>
    <source>
        <strain evidence="4 5">RP-3-15</strain>
    </source>
</reference>
<dbReference type="EC" id="2.7.7.60" evidence="3"/>
<proteinExistence type="inferred from homology"/>
<keyword evidence="3" id="KW-0414">Isoprene biosynthesis</keyword>
<feature type="site" description="Transition state stabilizer" evidence="3">
    <location>
        <position position="22"/>
    </location>
</feature>
<name>A0A4U1CKR2_9SPHI</name>
<organism evidence="4 5">
    <name type="scientific">Pedobacter frigoris</name>
    <dbReference type="NCBI Taxonomy" id="2571272"/>
    <lineage>
        <taxon>Bacteria</taxon>
        <taxon>Pseudomonadati</taxon>
        <taxon>Bacteroidota</taxon>
        <taxon>Sphingobacteriia</taxon>
        <taxon>Sphingobacteriales</taxon>
        <taxon>Sphingobacteriaceae</taxon>
        <taxon>Pedobacter</taxon>
    </lineage>
</organism>
<dbReference type="PANTHER" id="PTHR32125:SF4">
    <property type="entry name" value="2-C-METHYL-D-ERYTHRITOL 4-PHOSPHATE CYTIDYLYLTRANSFERASE, CHLOROPLASTIC"/>
    <property type="match status" value="1"/>
</dbReference>
<feature type="site" description="Transition state stabilizer" evidence="3">
    <location>
        <position position="15"/>
    </location>
</feature>
<dbReference type="Proteomes" id="UP000307244">
    <property type="component" value="Unassembled WGS sequence"/>
</dbReference>
<comment type="similarity">
    <text evidence="3">Belongs to the IspD/TarI cytidylyltransferase family. IspD subfamily.</text>
</comment>
<dbReference type="GO" id="GO:0050518">
    <property type="term" value="F:2-C-methyl-D-erythritol 4-phosphate cytidylyltransferase activity"/>
    <property type="evidence" value="ECO:0007669"/>
    <property type="project" value="UniProtKB-UniRule"/>
</dbReference>
<evidence type="ECO:0000313" key="4">
    <source>
        <dbReference type="EMBL" id="TKC06019.1"/>
    </source>
</evidence>
<gene>
    <name evidence="3" type="primary">ispD</name>
    <name evidence="4" type="ORF">FA047_11830</name>
</gene>